<protein>
    <recommendedName>
        <fullName evidence="2">SHOCT domain-containing protein</fullName>
    </recommendedName>
</protein>
<evidence type="ECO:0000313" key="3">
    <source>
        <dbReference type="EMBL" id="GAA1718927.1"/>
    </source>
</evidence>
<reference evidence="3 4" key="1">
    <citation type="journal article" date="2019" name="Int. J. Syst. Evol. Microbiol.">
        <title>The Global Catalogue of Microorganisms (GCM) 10K type strain sequencing project: providing services to taxonomists for standard genome sequencing and annotation.</title>
        <authorList>
            <consortium name="The Broad Institute Genomics Platform"/>
            <consortium name="The Broad Institute Genome Sequencing Center for Infectious Disease"/>
            <person name="Wu L."/>
            <person name="Ma J."/>
        </authorList>
    </citation>
    <scope>NUCLEOTIDE SEQUENCE [LARGE SCALE GENOMIC DNA]</scope>
    <source>
        <strain evidence="3 4">JCM 14718</strain>
    </source>
</reference>
<keyword evidence="4" id="KW-1185">Reference proteome</keyword>
<keyword evidence="1" id="KW-0472">Membrane</keyword>
<feature type="transmembrane region" description="Helical" evidence="1">
    <location>
        <begin position="29"/>
        <end position="52"/>
    </location>
</feature>
<feature type="domain" description="SHOCT" evidence="2">
    <location>
        <begin position="73"/>
        <end position="95"/>
    </location>
</feature>
<evidence type="ECO:0000259" key="2">
    <source>
        <dbReference type="Pfam" id="PF09851"/>
    </source>
</evidence>
<dbReference type="Pfam" id="PF09851">
    <property type="entry name" value="SHOCT"/>
    <property type="match status" value="1"/>
</dbReference>
<dbReference type="Proteomes" id="UP001500618">
    <property type="component" value="Unassembled WGS sequence"/>
</dbReference>
<comment type="caution">
    <text evidence="3">The sequence shown here is derived from an EMBL/GenBank/DDBJ whole genome shotgun (WGS) entry which is preliminary data.</text>
</comment>
<evidence type="ECO:0000313" key="4">
    <source>
        <dbReference type="Proteomes" id="UP001500618"/>
    </source>
</evidence>
<dbReference type="InterPro" id="IPR018649">
    <property type="entry name" value="SHOCT"/>
</dbReference>
<organism evidence="3 4">
    <name type="scientific">Fodinicola feengrottensis</name>
    <dbReference type="NCBI Taxonomy" id="435914"/>
    <lineage>
        <taxon>Bacteria</taxon>
        <taxon>Bacillati</taxon>
        <taxon>Actinomycetota</taxon>
        <taxon>Actinomycetes</taxon>
        <taxon>Mycobacteriales</taxon>
        <taxon>Fodinicola</taxon>
    </lineage>
</organism>
<dbReference type="EMBL" id="BAAANY010000043">
    <property type="protein sequence ID" value="GAA1718927.1"/>
    <property type="molecule type" value="Genomic_DNA"/>
</dbReference>
<proteinExistence type="predicted"/>
<accession>A0ABN2J6D0</accession>
<sequence>MLASFSLAVTEFARFGPGWAGHGGPGPGFWPIFPLTWLVIWAAIITTVVLLWRRRSRLAPPQLFGSTRSAQALLAERYARGEVTDEEYRQRLETLREKPE</sequence>
<gene>
    <name evidence="3" type="ORF">GCM10009765_79160</name>
</gene>
<name>A0ABN2J6D0_9ACTN</name>
<keyword evidence="1" id="KW-1133">Transmembrane helix</keyword>
<dbReference type="RefSeq" id="WP_163570066.1">
    <property type="nucleotide sequence ID" value="NZ_BAAANY010000043.1"/>
</dbReference>
<evidence type="ECO:0000256" key="1">
    <source>
        <dbReference type="SAM" id="Phobius"/>
    </source>
</evidence>
<keyword evidence="1" id="KW-0812">Transmembrane</keyword>